<evidence type="ECO:0000313" key="1">
    <source>
        <dbReference type="EMBL" id="CCO08214.1"/>
    </source>
</evidence>
<dbReference type="AlphaFoldDB" id="K8DZ23"/>
<dbReference type="STRING" id="1121428.DESHY_20083"/>
<dbReference type="Proteomes" id="UP000009315">
    <property type="component" value="Unassembled WGS sequence"/>
</dbReference>
<name>K8DZ23_9FIRM</name>
<organism evidence="1 2">
    <name type="scientific">Desulforamulus hydrothermalis Lam5 = DSM 18033</name>
    <dbReference type="NCBI Taxonomy" id="1121428"/>
    <lineage>
        <taxon>Bacteria</taxon>
        <taxon>Bacillati</taxon>
        <taxon>Bacillota</taxon>
        <taxon>Clostridia</taxon>
        <taxon>Eubacteriales</taxon>
        <taxon>Peptococcaceae</taxon>
        <taxon>Desulforamulus</taxon>
    </lineage>
</organism>
<keyword evidence="2" id="KW-1185">Reference proteome</keyword>
<reference evidence="1 2" key="1">
    <citation type="journal article" date="2013" name="Genome Announc.">
        <title>Genome Sequence of the Sulfate-Reducing Bacterium Desulfotomaculum hydrothermale Lam5(T).</title>
        <authorList>
            <person name="Amin O."/>
            <person name="Fardeau M.L."/>
            <person name="Valette O."/>
            <person name="Hirschler-Rea A."/>
            <person name="Barbe V."/>
            <person name="Medigue C."/>
            <person name="Vacherie B."/>
            <person name="Ollivier B."/>
            <person name="Bertin P.N."/>
            <person name="Dolla A."/>
        </authorList>
    </citation>
    <scope>NUCLEOTIDE SEQUENCE [LARGE SCALE GENOMIC DNA]</scope>
    <source>
        <strain evidence="2">Lam5 / DSM 18033</strain>
    </source>
</reference>
<comment type="caution">
    <text evidence="1">The sequence shown here is derived from an EMBL/GenBank/DDBJ whole genome shotgun (WGS) entry which is preliminary data.</text>
</comment>
<accession>K8DZ23</accession>
<evidence type="ECO:0000313" key="2">
    <source>
        <dbReference type="Proteomes" id="UP000009315"/>
    </source>
</evidence>
<gene>
    <name evidence="1" type="ORF">DESHY_20083</name>
</gene>
<proteinExistence type="predicted"/>
<sequence>MLASCLIIRHKTSNVLFVTKFKKPSFLEKILNMKFLAKEYNLVFKLRKFKI</sequence>
<protein>
    <submittedName>
        <fullName evidence="1">Uncharacterized protein</fullName>
    </submittedName>
</protein>
<dbReference type="EMBL" id="CAOS01000009">
    <property type="protein sequence ID" value="CCO08214.1"/>
    <property type="molecule type" value="Genomic_DNA"/>
</dbReference>